<dbReference type="Proteomes" id="UP000217790">
    <property type="component" value="Unassembled WGS sequence"/>
</dbReference>
<dbReference type="InParanoid" id="A0A2H3D8Y6"/>
<dbReference type="PANTHER" id="PTHR31912:SF34">
    <property type="entry name" value="NOTOCHORD-RELATED PROTEIN"/>
    <property type="match status" value="1"/>
</dbReference>
<evidence type="ECO:0000313" key="2">
    <source>
        <dbReference type="Proteomes" id="UP000217790"/>
    </source>
</evidence>
<accession>A0A2H3D8Y6</accession>
<dbReference type="EMBL" id="KZ293676">
    <property type="protein sequence ID" value="PBK87892.1"/>
    <property type="molecule type" value="Genomic_DNA"/>
</dbReference>
<dbReference type="OMA" id="PWCDDVS"/>
<dbReference type="STRING" id="47427.A0A2H3D8Y6"/>
<gene>
    <name evidence="1" type="ORF">ARMGADRAFT_1047540</name>
</gene>
<dbReference type="PANTHER" id="PTHR31912">
    <property type="entry name" value="IP13529P"/>
    <property type="match status" value="1"/>
</dbReference>
<keyword evidence="2" id="KW-1185">Reference proteome</keyword>
<organism evidence="1 2">
    <name type="scientific">Armillaria gallica</name>
    <name type="common">Bulbous honey fungus</name>
    <name type="synonym">Armillaria bulbosa</name>
    <dbReference type="NCBI Taxonomy" id="47427"/>
    <lineage>
        <taxon>Eukaryota</taxon>
        <taxon>Fungi</taxon>
        <taxon>Dikarya</taxon>
        <taxon>Basidiomycota</taxon>
        <taxon>Agaricomycotina</taxon>
        <taxon>Agaricomycetes</taxon>
        <taxon>Agaricomycetidae</taxon>
        <taxon>Agaricales</taxon>
        <taxon>Marasmiineae</taxon>
        <taxon>Physalacriaceae</taxon>
        <taxon>Armillaria</taxon>
    </lineage>
</organism>
<evidence type="ECO:0008006" key="3">
    <source>
        <dbReference type="Google" id="ProtNLM"/>
    </source>
</evidence>
<name>A0A2H3D8Y6_ARMGA</name>
<proteinExistence type="predicted"/>
<protein>
    <recommendedName>
        <fullName evidence="3">CCHC-type domain-containing protein</fullName>
    </recommendedName>
</protein>
<dbReference type="AlphaFoldDB" id="A0A2H3D8Y6"/>
<sequence length="819" mass="93044">MIRSFLQQQQQQIQAQQYNPYNMHMAQPGFSSAPRQMNTGASLLSRLECWFCEENRHMNADCPTRIDYLNVGKIVMVQGKLLQELGVHDIQINLCELCGSKPKAYTSSAGNHLYVNDIQESIAWDMSNPEIVKHLQFYPEDIGDGPISEVWQAQRWKEFHPSQLTPMFSRGHRHFYIEEVTQLWDRSMVLPHNLIKFKGAPCSDCQTVSVSPNGWTISLAPLKRVYTSEFLFNYEDIISCVGDDITWIELTNGEDLYVVMVPLWGNDHINIYMANSYLPGQLLQQEYFMWFVSRSPHATSPEHDTHKNLIKCYYTKSDEGQNCQVILQTPCLPADNPQQSEEASNIEQILCSMYGINKDVASLQTKTGTKDKKVKALKHTDPNCSLDSIVNELSTWLKDQLGDKINLLLDIPGLDPSQDTPVEILHTVLLGIIKYVWHMLNTPLTDAQCNLIAIHLQSTDIDGLTIPPLQAGYMMQYQNNLIGKHFKMLMQTLPFHLHGLVTLVQLALVKPVSALSPLLWVHEIPNMTEYLHDIEIMVGNVLDLFSDNDLAKIIVKIKLHLLTHICQDIPCFGPPIQNSTEVFKGFNAIFRLCSILSNHQVLSRDIAFKFASMDRLKHMLRSSILKVLCQHSILQHHLGWVPATEIEPGRIWPLSQKTIKKTQPILWKNTKVFPCLQFQIQAPAPTSQWHLAQSVTAQNEDHCIPGSWVFGYMLKVIQYTDLSLHQTHEIIVGRIMDILYCVSNESAFSESSQAVVIVDQFVLGEKLHPDLQCSVLCRPITDSQVQVLGASDILFLFNAQHDCHIAGCEAIALRAHIQE</sequence>
<dbReference type="OrthoDB" id="2506088at2759"/>
<reference evidence="2" key="1">
    <citation type="journal article" date="2017" name="Nat. Ecol. Evol.">
        <title>Genome expansion and lineage-specific genetic innovations in the forest pathogenic fungi Armillaria.</title>
        <authorList>
            <person name="Sipos G."/>
            <person name="Prasanna A.N."/>
            <person name="Walter M.C."/>
            <person name="O'Connor E."/>
            <person name="Balint B."/>
            <person name="Krizsan K."/>
            <person name="Kiss B."/>
            <person name="Hess J."/>
            <person name="Varga T."/>
            <person name="Slot J."/>
            <person name="Riley R."/>
            <person name="Boka B."/>
            <person name="Rigling D."/>
            <person name="Barry K."/>
            <person name="Lee J."/>
            <person name="Mihaltcheva S."/>
            <person name="LaButti K."/>
            <person name="Lipzen A."/>
            <person name="Waldron R."/>
            <person name="Moloney N.M."/>
            <person name="Sperisen C."/>
            <person name="Kredics L."/>
            <person name="Vagvoelgyi C."/>
            <person name="Patrignani A."/>
            <person name="Fitzpatrick D."/>
            <person name="Nagy I."/>
            <person name="Doyle S."/>
            <person name="Anderson J.B."/>
            <person name="Grigoriev I.V."/>
            <person name="Gueldener U."/>
            <person name="Muensterkoetter M."/>
            <person name="Nagy L.G."/>
        </authorList>
    </citation>
    <scope>NUCLEOTIDE SEQUENCE [LARGE SCALE GENOMIC DNA]</scope>
    <source>
        <strain evidence="2">Ar21-2</strain>
    </source>
</reference>
<evidence type="ECO:0000313" key="1">
    <source>
        <dbReference type="EMBL" id="PBK87892.1"/>
    </source>
</evidence>